<dbReference type="EMBL" id="JADNRY010000232">
    <property type="protein sequence ID" value="KAF9060666.1"/>
    <property type="molecule type" value="Genomic_DNA"/>
</dbReference>
<proteinExistence type="predicted"/>
<protein>
    <submittedName>
        <fullName evidence="1">Uncharacterized protein</fullName>
    </submittedName>
</protein>
<comment type="caution">
    <text evidence="1">The sequence shown here is derived from an EMBL/GenBank/DDBJ whole genome shotgun (WGS) entry which is preliminary data.</text>
</comment>
<evidence type="ECO:0000313" key="1">
    <source>
        <dbReference type="EMBL" id="KAF9060666.1"/>
    </source>
</evidence>
<gene>
    <name evidence="1" type="ORF">BDP27DRAFT_403018</name>
</gene>
<organism evidence="1 2">
    <name type="scientific">Rhodocollybia butyracea</name>
    <dbReference type="NCBI Taxonomy" id="206335"/>
    <lineage>
        <taxon>Eukaryota</taxon>
        <taxon>Fungi</taxon>
        <taxon>Dikarya</taxon>
        <taxon>Basidiomycota</taxon>
        <taxon>Agaricomycotina</taxon>
        <taxon>Agaricomycetes</taxon>
        <taxon>Agaricomycetidae</taxon>
        <taxon>Agaricales</taxon>
        <taxon>Marasmiineae</taxon>
        <taxon>Omphalotaceae</taxon>
        <taxon>Rhodocollybia</taxon>
    </lineage>
</organism>
<dbReference type="OrthoDB" id="74545at2759"/>
<evidence type="ECO:0000313" key="2">
    <source>
        <dbReference type="Proteomes" id="UP000772434"/>
    </source>
</evidence>
<dbReference type="Proteomes" id="UP000772434">
    <property type="component" value="Unassembled WGS sequence"/>
</dbReference>
<keyword evidence="2" id="KW-1185">Reference proteome</keyword>
<dbReference type="AlphaFoldDB" id="A0A9P5P9B0"/>
<reference evidence="1" key="1">
    <citation type="submission" date="2020-11" db="EMBL/GenBank/DDBJ databases">
        <authorList>
            <consortium name="DOE Joint Genome Institute"/>
            <person name="Ahrendt S."/>
            <person name="Riley R."/>
            <person name="Andreopoulos W."/>
            <person name="Labutti K."/>
            <person name="Pangilinan J."/>
            <person name="Ruiz-Duenas F.J."/>
            <person name="Barrasa J.M."/>
            <person name="Sanchez-Garcia M."/>
            <person name="Camarero S."/>
            <person name="Miyauchi S."/>
            <person name="Serrano A."/>
            <person name="Linde D."/>
            <person name="Babiker R."/>
            <person name="Drula E."/>
            <person name="Ayuso-Fernandez I."/>
            <person name="Pacheco R."/>
            <person name="Padilla G."/>
            <person name="Ferreira P."/>
            <person name="Barriuso J."/>
            <person name="Kellner H."/>
            <person name="Castanera R."/>
            <person name="Alfaro M."/>
            <person name="Ramirez L."/>
            <person name="Pisabarro A.G."/>
            <person name="Kuo A."/>
            <person name="Tritt A."/>
            <person name="Lipzen A."/>
            <person name="He G."/>
            <person name="Yan M."/>
            <person name="Ng V."/>
            <person name="Cullen D."/>
            <person name="Martin F."/>
            <person name="Rosso M.-N."/>
            <person name="Henrissat B."/>
            <person name="Hibbett D."/>
            <person name="Martinez A.T."/>
            <person name="Grigoriev I.V."/>
        </authorList>
    </citation>
    <scope>NUCLEOTIDE SEQUENCE</scope>
    <source>
        <strain evidence="1">AH 40177</strain>
    </source>
</reference>
<name>A0A9P5P9B0_9AGAR</name>
<dbReference type="PANTHER" id="PTHR37015">
    <property type="entry name" value="REVERSE TRANSCRIPTASE DOMAIN-CONTAINING PROTEIN"/>
    <property type="match status" value="1"/>
</dbReference>
<sequence length="163" mass="18554">MNTGGSAFSQTFQHITAIKLHELERQRETCIKYAEDTLTMSQALKDPVSRFDVLLKRIKRWPGTGSVLSQEHLKYDTWLQQARHDPSISSAQVLQRISNMEVELKQAITRYDYAKLFGDLLKEWLESGDSSLATMGTESTSDEPPTQAKTHRAGRLFSTLYCL</sequence>
<dbReference type="PANTHER" id="PTHR37015:SF2">
    <property type="entry name" value="REVERSE TRANSCRIPTASE DOMAIN-CONTAINING PROTEIN"/>
    <property type="match status" value="1"/>
</dbReference>
<accession>A0A9P5P9B0</accession>